<evidence type="ECO:0000256" key="1">
    <source>
        <dbReference type="ARBA" id="ARBA00022801"/>
    </source>
</evidence>
<dbReference type="PANTHER" id="PTHR44533:SF4">
    <property type="entry name" value="DEAD_H RNA HELICASE, PUTATIVE-RELATED"/>
    <property type="match status" value="1"/>
</dbReference>
<dbReference type="Gene3D" id="3.40.50.300">
    <property type="entry name" value="P-loop containing nucleotide triphosphate hydrolases"/>
    <property type="match status" value="2"/>
</dbReference>
<dbReference type="GO" id="GO:0003676">
    <property type="term" value="F:nucleic acid binding"/>
    <property type="evidence" value="ECO:0007669"/>
    <property type="project" value="InterPro"/>
</dbReference>
<dbReference type="PANTHER" id="PTHR44533">
    <property type="entry name" value="DEAD/H RNA HELICASE, PUTATIVE-RELATED"/>
    <property type="match status" value="1"/>
</dbReference>
<gene>
    <name evidence="6" type="ORF">PCAL00307_LOCUS15020</name>
</gene>
<feature type="compositionally biased region" description="Basic and acidic residues" evidence="4">
    <location>
        <begin position="147"/>
        <end position="175"/>
    </location>
</feature>
<feature type="region of interest" description="Disordered" evidence="4">
    <location>
        <begin position="147"/>
        <end position="182"/>
    </location>
</feature>
<feature type="coiled-coil region" evidence="3">
    <location>
        <begin position="187"/>
        <end position="217"/>
    </location>
</feature>
<evidence type="ECO:0000259" key="5">
    <source>
        <dbReference type="PROSITE" id="PS51192"/>
    </source>
</evidence>
<evidence type="ECO:0000256" key="3">
    <source>
        <dbReference type="SAM" id="Coils"/>
    </source>
</evidence>
<dbReference type="GO" id="GO:0005524">
    <property type="term" value="F:ATP binding"/>
    <property type="evidence" value="ECO:0007669"/>
    <property type="project" value="InterPro"/>
</dbReference>
<dbReference type="GO" id="GO:0016787">
    <property type="term" value="F:hydrolase activity"/>
    <property type="evidence" value="ECO:0007669"/>
    <property type="project" value="UniProtKB-KW"/>
</dbReference>
<organism evidence="6">
    <name type="scientific">Pelagomonas calceolata</name>
    <dbReference type="NCBI Taxonomy" id="35677"/>
    <lineage>
        <taxon>Eukaryota</taxon>
        <taxon>Sar</taxon>
        <taxon>Stramenopiles</taxon>
        <taxon>Ochrophyta</taxon>
        <taxon>Pelagophyceae</taxon>
        <taxon>Pelagomonadales</taxon>
        <taxon>Pelagomonadaceae</taxon>
        <taxon>Pelagomonas</taxon>
    </lineage>
</organism>
<dbReference type="AlphaFoldDB" id="A0A7S4A060"/>
<dbReference type="Pfam" id="PF00270">
    <property type="entry name" value="DEAD"/>
    <property type="match status" value="1"/>
</dbReference>
<dbReference type="SUPFAM" id="SSF52540">
    <property type="entry name" value="P-loop containing nucleoside triphosphate hydrolases"/>
    <property type="match status" value="1"/>
</dbReference>
<name>A0A7S4A060_9STRA</name>
<keyword evidence="2" id="KW-0547">Nucleotide-binding</keyword>
<feature type="domain" description="Helicase ATP-binding" evidence="5">
    <location>
        <begin position="238"/>
        <end position="410"/>
    </location>
</feature>
<evidence type="ECO:0000256" key="2">
    <source>
        <dbReference type="ARBA" id="ARBA00022806"/>
    </source>
</evidence>
<keyword evidence="2" id="KW-0347">Helicase</keyword>
<keyword evidence="2" id="KW-0067">ATP-binding</keyword>
<keyword evidence="3" id="KW-0175">Coiled coil</keyword>
<feature type="region of interest" description="Disordered" evidence="4">
    <location>
        <begin position="38"/>
        <end position="68"/>
    </location>
</feature>
<sequence>MPVVLRNLAPDTAFDPRVMWEKEKERVAEQAAEAKADAIAAKKSGGKKAPKAKKPTKKEEMIAKNKLEQEEKDVRADLEKLENASKNNKRREKLGGVLMATKLATPLGKLRQLLMVLEAELANDDQPAVLDVLWAVEANALYHQALRDGDAGDGGEAAKKGKDKDKKKGGKDDKKKAKPATPAAALVHEFRKEVRAAKKLRKELELAEFQLARMHDRLPPLSRFLKGWRLDAWQKKVLRHIDNGKSAVVCAPTSSGKTVISTYTCVANERVLFVVPTEPLVWQVAAMFEKLLQGSARVALATNQLAYRPSEDRSRVVVGTPLALESSLVKIRGQVGEECTSTRWDYAQLDGGFDFDYAVFDEVHALDGDEGAALQRLVRYVTCPTLALSATIGNASELRDWWQCVRDDAAPGDAVELVEHAGRFINVQNLVLDPRGQLAALHPCAALKVPQLLGDEKLAFAMTPADSKSLYEALAKAYDGTAGLKPATFFGEAAKREEAARDEALAAIEKRTGRAPRDDPKSDAFKAAASARSRITLDGAKAYEGALKQRLYDEAARDPDALAAFLDSFVPDHLRAAEGADAAASTGRFSILNVATQMRSKLLFPALAFHLDSFRCLALFKSLLVELEEAQDARYPEYSAELQAKADEKQREAEQRQKNAARNEKEAEEAARDGFDDGGDAFVDVSAPHPEFVLAPPTSRLSAKEIDDILLELKRDTQGREELKPTHILVRALRRGFAIYIEDAAFSVYRRVVQRLAQQGKLAIVFSDVSLAYGVNMPFRTVMFCGDEGGLLTPLLAQQMAGRAGRRGLDTQGNLVYLGMTWPRIRRLMVGTVPGIVGKTPHFATMALPLALSDACAANALCATADRPMLQRLCAASLAEHAAGARRTAAESDATVAQALAALEKLDLWVGDAEADQNTDVRPKLCCVWELRDYLPESVALAHALPDFMGEFVKNRFNFKKATEDAGSEAVQIAFFAAFLHIVDRHPCREGATPLAQCTWIQKDAARQENWAKWEKIVAASQARLDGVPEALAGDRDALRLPAHADLDGSVFEIAKDRRMPPASAISSLERHVLKKRLWHVGNVLLKMHNCLQLRGEFIALSPLLRKCFTRVKYILSDDINANVDENAILGERVDSSDDLATMATLEEEASAAVAAQE</sequence>
<dbReference type="SMART" id="SM00487">
    <property type="entry name" value="DEXDc"/>
    <property type="match status" value="1"/>
</dbReference>
<dbReference type="PROSITE" id="PS51192">
    <property type="entry name" value="HELICASE_ATP_BIND_1"/>
    <property type="match status" value="1"/>
</dbReference>
<dbReference type="InterPro" id="IPR027417">
    <property type="entry name" value="P-loop_NTPase"/>
</dbReference>
<protein>
    <recommendedName>
        <fullName evidence="5">Helicase ATP-binding domain-containing protein</fullName>
    </recommendedName>
</protein>
<keyword evidence="1" id="KW-0378">Hydrolase</keyword>
<dbReference type="EMBL" id="HBIW01017424">
    <property type="protein sequence ID" value="CAE0699584.1"/>
    <property type="molecule type" value="Transcribed_RNA"/>
</dbReference>
<reference evidence="6" key="1">
    <citation type="submission" date="2021-01" db="EMBL/GenBank/DDBJ databases">
        <authorList>
            <person name="Corre E."/>
            <person name="Pelletier E."/>
            <person name="Niang G."/>
            <person name="Scheremetjew M."/>
            <person name="Finn R."/>
            <person name="Kale V."/>
            <person name="Holt S."/>
            <person name="Cochrane G."/>
            <person name="Meng A."/>
            <person name="Brown T."/>
            <person name="Cohen L."/>
        </authorList>
    </citation>
    <scope>NUCLEOTIDE SEQUENCE</scope>
    <source>
        <strain evidence="6">CCMP1756</strain>
    </source>
</reference>
<evidence type="ECO:0000256" key="4">
    <source>
        <dbReference type="SAM" id="MobiDB-lite"/>
    </source>
</evidence>
<dbReference type="GO" id="GO:0004386">
    <property type="term" value="F:helicase activity"/>
    <property type="evidence" value="ECO:0007669"/>
    <property type="project" value="UniProtKB-KW"/>
</dbReference>
<feature type="compositionally biased region" description="Basic and acidic residues" evidence="4">
    <location>
        <begin position="645"/>
        <end position="675"/>
    </location>
</feature>
<accession>A0A7S4A060</accession>
<evidence type="ECO:0000313" key="6">
    <source>
        <dbReference type="EMBL" id="CAE0699584.1"/>
    </source>
</evidence>
<feature type="compositionally biased region" description="Basic and acidic residues" evidence="4">
    <location>
        <begin position="57"/>
        <end position="68"/>
    </location>
</feature>
<dbReference type="GO" id="GO:0005737">
    <property type="term" value="C:cytoplasm"/>
    <property type="evidence" value="ECO:0007669"/>
    <property type="project" value="TreeGrafter"/>
</dbReference>
<proteinExistence type="predicted"/>
<feature type="compositionally biased region" description="Basic residues" evidence="4">
    <location>
        <begin position="44"/>
        <end position="56"/>
    </location>
</feature>
<dbReference type="InterPro" id="IPR014001">
    <property type="entry name" value="Helicase_ATP-bd"/>
</dbReference>
<feature type="region of interest" description="Disordered" evidence="4">
    <location>
        <begin position="645"/>
        <end position="676"/>
    </location>
</feature>
<dbReference type="InterPro" id="IPR052431">
    <property type="entry name" value="SKI2_subfamily_helicases"/>
</dbReference>
<dbReference type="InterPro" id="IPR011545">
    <property type="entry name" value="DEAD/DEAH_box_helicase_dom"/>
</dbReference>